<feature type="transmembrane region" description="Helical" evidence="7">
    <location>
        <begin position="20"/>
        <end position="40"/>
    </location>
</feature>
<comment type="caution">
    <text evidence="9">The sequence shown here is derived from an EMBL/GenBank/DDBJ whole genome shotgun (WGS) entry which is preliminary data.</text>
</comment>
<evidence type="ECO:0000256" key="6">
    <source>
        <dbReference type="SAM" id="MobiDB-lite"/>
    </source>
</evidence>
<evidence type="ECO:0000259" key="8">
    <source>
        <dbReference type="PROSITE" id="PS50850"/>
    </source>
</evidence>
<name>A0ABW1QNH3_9ACTN</name>
<feature type="transmembrane region" description="Helical" evidence="7">
    <location>
        <begin position="504"/>
        <end position="524"/>
    </location>
</feature>
<dbReference type="InterPro" id="IPR020846">
    <property type="entry name" value="MFS_dom"/>
</dbReference>
<accession>A0ABW1QNH3</accession>
<organism evidence="9 10">
    <name type="scientific">Mumia xiangluensis</name>
    <dbReference type="NCBI Taxonomy" id="1678900"/>
    <lineage>
        <taxon>Bacteria</taxon>
        <taxon>Bacillati</taxon>
        <taxon>Actinomycetota</taxon>
        <taxon>Actinomycetes</taxon>
        <taxon>Propionibacteriales</taxon>
        <taxon>Nocardioidaceae</taxon>
        <taxon>Mumia</taxon>
    </lineage>
</organism>
<feature type="transmembrane region" description="Helical" evidence="7">
    <location>
        <begin position="60"/>
        <end position="78"/>
    </location>
</feature>
<dbReference type="EMBL" id="JBHSQL010000007">
    <property type="protein sequence ID" value="MFC6149835.1"/>
    <property type="molecule type" value="Genomic_DNA"/>
</dbReference>
<feature type="domain" description="Major facilitator superfamily (MFS) profile" evidence="8">
    <location>
        <begin position="21"/>
        <end position="436"/>
    </location>
</feature>
<feature type="transmembrane region" description="Helical" evidence="7">
    <location>
        <begin position="408"/>
        <end position="431"/>
    </location>
</feature>
<evidence type="ECO:0000256" key="7">
    <source>
        <dbReference type="SAM" id="Phobius"/>
    </source>
</evidence>
<evidence type="ECO:0000256" key="2">
    <source>
        <dbReference type="ARBA" id="ARBA00022448"/>
    </source>
</evidence>
<dbReference type="PANTHER" id="PTHR23501:SF191">
    <property type="entry name" value="VACUOLAR BASIC AMINO ACID TRANSPORTER 4"/>
    <property type="match status" value="1"/>
</dbReference>
<feature type="transmembrane region" description="Helical" evidence="7">
    <location>
        <begin position="119"/>
        <end position="137"/>
    </location>
</feature>
<dbReference type="Pfam" id="PF07690">
    <property type="entry name" value="MFS_1"/>
    <property type="match status" value="1"/>
</dbReference>
<dbReference type="Proteomes" id="UP001596097">
    <property type="component" value="Unassembled WGS sequence"/>
</dbReference>
<proteinExistence type="predicted"/>
<dbReference type="Gene3D" id="1.20.1720.10">
    <property type="entry name" value="Multidrug resistance protein D"/>
    <property type="match status" value="1"/>
</dbReference>
<dbReference type="PANTHER" id="PTHR23501">
    <property type="entry name" value="MAJOR FACILITATOR SUPERFAMILY"/>
    <property type="match status" value="1"/>
</dbReference>
<evidence type="ECO:0000313" key="10">
    <source>
        <dbReference type="Proteomes" id="UP001596097"/>
    </source>
</evidence>
<evidence type="ECO:0000313" key="9">
    <source>
        <dbReference type="EMBL" id="MFC6149835.1"/>
    </source>
</evidence>
<dbReference type="InterPro" id="IPR011701">
    <property type="entry name" value="MFS"/>
</dbReference>
<keyword evidence="3 7" id="KW-0812">Transmembrane</keyword>
<sequence length="633" mass="64782">MTEAAPSTGSTPPVDRAARILLTLAAVAVAFAAADTYVVVLALPDMMTASGLGLDELQRAAPIVSGFLLGYVAVLPLVGRITDLRGRRPVLVGSLVLFAVGSVVTAAADGLGPMVVGRFLQGVGGGGLVPATLALVADLWPPRRRGVPLGIVGAVQELGSVVGPLYGAAVLAFADWRAIFWLNCAAGLVLAAAIAASGRPRSSAHPTRSSAHPTRSSRREAIETPSSPPVERRGLRRAAERGTSRSPKRVETPPPDLVGALLAVLAVTALALAIAQPAPLRDDVEIGTLFLPVVGELRWTTPIALITYALFAAFIARELTARRPLVAMRAWPATARAVDLTGALLLAVVLGCVIVAFASADPEHSVVSPAAPWLLAVAAGAAVAFVLRQRTAKAPLIPRGTLRERPAWGALVVSFFVGGALIAALVDVPFFARLTEHRDSQLAAALVLVEFLIAIPVGAVVGGYATRWIRPGWIAAGGMALASGCFVVMAGWERDALSHPSSVVALALAGFGFGLAVAPVNAALLDATPPPTHGIASALVVVARMVGMLVGISALTSWGLRAYHAAVEDIPPLSELCPDSATACKAYNGALIDAGIVQLSTVFTGAAVCAGIAAVAAAVLLSGRRGERAVESS</sequence>
<feature type="transmembrane region" description="Helical" evidence="7">
    <location>
        <begin position="596"/>
        <end position="621"/>
    </location>
</feature>
<feature type="transmembrane region" description="Helical" evidence="7">
    <location>
        <begin position="90"/>
        <end position="107"/>
    </location>
</feature>
<dbReference type="SUPFAM" id="SSF103473">
    <property type="entry name" value="MFS general substrate transporter"/>
    <property type="match status" value="2"/>
</dbReference>
<gene>
    <name evidence="9" type="ORF">ACFPYK_10540</name>
</gene>
<feature type="transmembrane region" description="Helical" evidence="7">
    <location>
        <begin position="257"/>
        <end position="279"/>
    </location>
</feature>
<dbReference type="InterPro" id="IPR036259">
    <property type="entry name" value="MFS_trans_sf"/>
</dbReference>
<comment type="subcellular location">
    <subcellularLocation>
        <location evidence="1">Cell inner membrane</location>
        <topology evidence="1">Multi-pass membrane protein</topology>
    </subcellularLocation>
</comment>
<dbReference type="Gene3D" id="1.20.1250.20">
    <property type="entry name" value="MFS general substrate transporter like domains"/>
    <property type="match status" value="1"/>
</dbReference>
<feature type="compositionally biased region" description="Polar residues" evidence="6">
    <location>
        <begin position="204"/>
        <end position="214"/>
    </location>
</feature>
<feature type="transmembrane region" description="Helical" evidence="7">
    <location>
        <begin position="536"/>
        <end position="555"/>
    </location>
</feature>
<keyword evidence="10" id="KW-1185">Reference proteome</keyword>
<dbReference type="RefSeq" id="WP_377036041.1">
    <property type="nucleotide sequence ID" value="NZ_JBHSQL010000007.1"/>
</dbReference>
<feature type="transmembrane region" description="Helical" evidence="7">
    <location>
        <begin position="179"/>
        <end position="198"/>
    </location>
</feature>
<feature type="transmembrane region" description="Helical" evidence="7">
    <location>
        <begin position="337"/>
        <end position="358"/>
    </location>
</feature>
<reference evidence="10" key="1">
    <citation type="journal article" date="2019" name="Int. J. Syst. Evol. Microbiol.">
        <title>The Global Catalogue of Microorganisms (GCM) 10K type strain sequencing project: providing services to taxonomists for standard genome sequencing and annotation.</title>
        <authorList>
            <consortium name="The Broad Institute Genomics Platform"/>
            <consortium name="The Broad Institute Genome Sequencing Center for Infectious Disease"/>
            <person name="Wu L."/>
            <person name="Ma J."/>
        </authorList>
    </citation>
    <scope>NUCLEOTIDE SEQUENCE [LARGE SCALE GENOMIC DNA]</scope>
    <source>
        <strain evidence="10">CGMCC 4.7198</strain>
    </source>
</reference>
<feature type="transmembrane region" description="Helical" evidence="7">
    <location>
        <begin position="370"/>
        <end position="387"/>
    </location>
</feature>
<evidence type="ECO:0000256" key="1">
    <source>
        <dbReference type="ARBA" id="ARBA00004429"/>
    </source>
</evidence>
<feature type="transmembrane region" description="Helical" evidence="7">
    <location>
        <begin position="443"/>
        <end position="465"/>
    </location>
</feature>
<keyword evidence="4 7" id="KW-1133">Transmembrane helix</keyword>
<evidence type="ECO:0000256" key="5">
    <source>
        <dbReference type="ARBA" id="ARBA00023136"/>
    </source>
</evidence>
<dbReference type="PROSITE" id="PS50850">
    <property type="entry name" value="MFS"/>
    <property type="match status" value="1"/>
</dbReference>
<feature type="region of interest" description="Disordered" evidence="6">
    <location>
        <begin position="200"/>
        <end position="252"/>
    </location>
</feature>
<protein>
    <submittedName>
        <fullName evidence="9">MFS transporter</fullName>
    </submittedName>
</protein>
<feature type="transmembrane region" description="Helical" evidence="7">
    <location>
        <begin position="472"/>
        <end position="492"/>
    </location>
</feature>
<keyword evidence="5 7" id="KW-0472">Membrane</keyword>
<feature type="compositionally biased region" description="Basic and acidic residues" evidence="6">
    <location>
        <begin position="230"/>
        <end position="251"/>
    </location>
</feature>
<evidence type="ECO:0000256" key="4">
    <source>
        <dbReference type="ARBA" id="ARBA00022989"/>
    </source>
</evidence>
<keyword evidence="2" id="KW-0813">Transport</keyword>
<evidence type="ECO:0000256" key="3">
    <source>
        <dbReference type="ARBA" id="ARBA00022692"/>
    </source>
</evidence>
<feature type="transmembrane region" description="Helical" evidence="7">
    <location>
        <begin position="299"/>
        <end position="316"/>
    </location>
</feature>
<dbReference type="PRINTS" id="PR01036">
    <property type="entry name" value="TCRTETB"/>
</dbReference>
<feature type="transmembrane region" description="Helical" evidence="7">
    <location>
        <begin position="149"/>
        <end position="173"/>
    </location>
</feature>